<dbReference type="Proteomes" id="UP001346149">
    <property type="component" value="Unassembled WGS sequence"/>
</dbReference>
<dbReference type="AlphaFoldDB" id="A0AAN7MW71"/>
<evidence type="ECO:0000313" key="1">
    <source>
        <dbReference type="EMBL" id="KAK4803350.1"/>
    </source>
</evidence>
<keyword evidence="2" id="KW-1185">Reference proteome</keyword>
<proteinExistence type="predicted"/>
<protein>
    <submittedName>
        <fullName evidence="1">Uncharacterized protein</fullName>
    </submittedName>
</protein>
<gene>
    <name evidence="1" type="ORF">SAY86_001553</name>
</gene>
<accession>A0AAN7MW71</accession>
<comment type="caution">
    <text evidence="1">The sequence shown here is derived from an EMBL/GenBank/DDBJ whole genome shotgun (WGS) entry which is preliminary data.</text>
</comment>
<reference evidence="1 2" key="1">
    <citation type="journal article" date="2023" name="Hortic Res">
        <title>Pangenome of water caltrop reveals structural variations and asymmetric subgenome divergence after allopolyploidization.</title>
        <authorList>
            <person name="Zhang X."/>
            <person name="Chen Y."/>
            <person name="Wang L."/>
            <person name="Yuan Y."/>
            <person name="Fang M."/>
            <person name="Shi L."/>
            <person name="Lu R."/>
            <person name="Comes H.P."/>
            <person name="Ma Y."/>
            <person name="Chen Y."/>
            <person name="Huang G."/>
            <person name="Zhou Y."/>
            <person name="Zheng Z."/>
            <person name="Qiu Y."/>
        </authorList>
    </citation>
    <scope>NUCLEOTIDE SEQUENCE [LARGE SCALE GENOMIC DNA]</scope>
    <source>
        <strain evidence="1">F231</strain>
    </source>
</reference>
<evidence type="ECO:0000313" key="2">
    <source>
        <dbReference type="Proteomes" id="UP001346149"/>
    </source>
</evidence>
<dbReference type="EMBL" id="JAXQNO010000002">
    <property type="protein sequence ID" value="KAK4803350.1"/>
    <property type="molecule type" value="Genomic_DNA"/>
</dbReference>
<organism evidence="1 2">
    <name type="scientific">Trapa natans</name>
    <name type="common">Water chestnut</name>
    <dbReference type="NCBI Taxonomy" id="22666"/>
    <lineage>
        <taxon>Eukaryota</taxon>
        <taxon>Viridiplantae</taxon>
        <taxon>Streptophyta</taxon>
        <taxon>Embryophyta</taxon>
        <taxon>Tracheophyta</taxon>
        <taxon>Spermatophyta</taxon>
        <taxon>Magnoliopsida</taxon>
        <taxon>eudicotyledons</taxon>
        <taxon>Gunneridae</taxon>
        <taxon>Pentapetalae</taxon>
        <taxon>rosids</taxon>
        <taxon>malvids</taxon>
        <taxon>Myrtales</taxon>
        <taxon>Lythraceae</taxon>
        <taxon>Trapa</taxon>
    </lineage>
</organism>
<name>A0AAN7MW71_TRANT</name>
<sequence>MAETIDRGILQISISPPTKHSARPSCYVVHLERILRLSKEVSGSSIGDYRRLLPMLTARGISPLPFSDVLCILLCRFSLGSLPSLPGNL</sequence>